<protein>
    <submittedName>
        <fullName evidence="2">DUF5696 domain-containing protein</fullName>
    </submittedName>
</protein>
<dbReference type="InterPro" id="IPR046226">
    <property type="entry name" value="DUF6259"/>
</dbReference>
<dbReference type="Proteomes" id="UP001596989">
    <property type="component" value="Unassembled WGS sequence"/>
</dbReference>
<evidence type="ECO:0000259" key="1">
    <source>
        <dbReference type="Pfam" id="PF19773"/>
    </source>
</evidence>
<reference evidence="3" key="1">
    <citation type="journal article" date="2019" name="Int. J. Syst. Evol. Microbiol.">
        <title>The Global Catalogue of Microorganisms (GCM) 10K type strain sequencing project: providing services to taxonomists for standard genome sequencing and annotation.</title>
        <authorList>
            <consortium name="The Broad Institute Genomics Platform"/>
            <consortium name="The Broad Institute Genome Sequencing Center for Infectious Disease"/>
            <person name="Wu L."/>
            <person name="Ma J."/>
        </authorList>
    </citation>
    <scope>NUCLEOTIDE SEQUENCE [LARGE SCALE GENOMIC DNA]</scope>
    <source>
        <strain evidence="3">CCUG 59129</strain>
    </source>
</reference>
<organism evidence="2 3">
    <name type="scientific">Paenibacillus chungangensis</name>
    <dbReference type="NCBI Taxonomy" id="696535"/>
    <lineage>
        <taxon>Bacteria</taxon>
        <taxon>Bacillati</taxon>
        <taxon>Bacillota</taxon>
        <taxon>Bacilli</taxon>
        <taxon>Bacillales</taxon>
        <taxon>Paenibacillaceae</taxon>
        <taxon>Paenibacillus</taxon>
    </lineage>
</organism>
<feature type="domain" description="DUF6259" evidence="1">
    <location>
        <begin position="307"/>
        <end position="531"/>
    </location>
</feature>
<keyword evidence="3" id="KW-1185">Reference proteome</keyword>
<gene>
    <name evidence="2" type="ORF">ACFQ2I_15570</name>
</gene>
<accession>A0ABW3HTB4</accession>
<sequence length="635" mass="71354">MPIRNEDHTFIMACGDMSVSLDKESLSVKVDTGTAVWETSVGGASMMRGEERTALHAAREKSFTPIASGYFEGVLIRLRQLVCGDGAEGEAEASLTLTILLNTHNKELIFELLEGDGEAGQATEVVWPGAFRFPSGPESDYTVIPAMQGYIVPASWEQPVLRYHNGMMFGRDAYMPWWGQMRENNGYLAIIDTPDDARLFIEHIPQLHTLAEAVWVHSHGSIRYSRRLRMYFGEGMDYVAMAKGYRKHVARLGNLQTLSHKKEINPKLSRLIGSAVVHTGIHTHIVPQSNYYDHEHPSNNDYVVHFEEKARQLADLKRRYGGKLYVHIDGWGLRGYDNLHPDILPPSPKGGGWQGLRTLQEACREEEILFAIHDNYRDFYHDAASYHTSLTIKDSDGKQEYCDIWAGGAHSFLCTTFARGYMERNYDMLKQHDVEPDGAYIDVFAVVPGDECYDPVHPMTRSESLSYRKDCFQEIRSRGMIISSEEPADWAVPVLDLVHHAPYALAPGPGEGVAIGIPVPLFSLVYHDALIVPWSLEKGAWGIPLEDFGYLHGMLNAGVPYLSIQPSEEEVRIVRLMAQLHERVGGLEMTDHTFVSGNRRKQRTTFSDGTSVEVDFDEERYVIRMSDGAVIATSS</sequence>
<dbReference type="Pfam" id="PF19773">
    <property type="entry name" value="DUF6259"/>
    <property type="match status" value="1"/>
</dbReference>
<dbReference type="Gene3D" id="3.20.20.80">
    <property type="entry name" value="Glycosidases"/>
    <property type="match status" value="1"/>
</dbReference>
<dbReference type="EMBL" id="JBHTJZ010000024">
    <property type="protein sequence ID" value="MFD0960809.1"/>
    <property type="molecule type" value="Genomic_DNA"/>
</dbReference>
<evidence type="ECO:0000313" key="3">
    <source>
        <dbReference type="Proteomes" id="UP001596989"/>
    </source>
</evidence>
<name>A0ABW3HTB4_9BACL</name>
<evidence type="ECO:0000313" key="2">
    <source>
        <dbReference type="EMBL" id="MFD0960809.1"/>
    </source>
</evidence>
<proteinExistence type="predicted"/>
<comment type="caution">
    <text evidence="2">The sequence shown here is derived from an EMBL/GenBank/DDBJ whole genome shotgun (WGS) entry which is preliminary data.</text>
</comment>
<dbReference type="RefSeq" id="WP_377565618.1">
    <property type="nucleotide sequence ID" value="NZ_JBHTJZ010000024.1"/>
</dbReference>